<organism evidence="7 8">
    <name type="scientific">Cupriavidus basilensis</name>
    <dbReference type="NCBI Taxonomy" id="68895"/>
    <lineage>
        <taxon>Bacteria</taxon>
        <taxon>Pseudomonadati</taxon>
        <taxon>Pseudomonadota</taxon>
        <taxon>Betaproteobacteria</taxon>
        <taxon>Burkholderiales</taxon>
        <taxon>Burkholderiaceae</taxon>
        <taxon>Cupriavidus</taxon>
    </lineage>
</organism>
<evidence type="ECO:0000256" key="5">
    <source>
        <dbReference type="ARBA" id="ARBA00022989"/>
    </source>
</evidence>
<keyword evidence="5" id="KW-1133">Transmembrane helix</keyword>
<evidence type="ECO:0000256" key="6">
    <source>
        <dbReference type="ARBA" id="ARBA00023136"/>
    </source>
</evidence>
<dbReference type="PANTHER" id="PTHR30250:SF10">
    <property type="entry name" value="LIPOPOLYSACCHARIDE BIOSYNTHESIS PROTEIN WZXC"/>
    <property type="match status" value="1"/>
</dbReference>
<evidence type="ECO:0000256" key="1">
    <source>
        <dbReference type="ARBA" id="ARBA00004651"/>
    </source>
</evidence>
<keyword evidence="6" id="KW-0472">Membrane</keyword>
<dbReference type="Pfam" id="PF13440">
    <property type="entry name" value="Polysacc_synt_3"/>
    <property type="match status" value="1"/>
</dbReference>
<proteinExistence type="inferred from homology"/>
<evidence type="ECO:0000313" key="8">
    <source>
        <dbReference type="Proteomes" id="UP000397656"/>
    </source>
</evidence>
<dbReference type="GO" id="GO:0005886">
    <property type="term" value="C:plasma membrane"/>
    <property type="evidence" value="ECO:0007669"/>
    <property type="project" value="UniProtKB-SubCell"/>
</dbReference>
<comment type="similarity">
    <text evidence="2">Belongs to the polysaccharide synthase family.</text>
</comment>
<accession>A0A643FYC0</accession>
<gene>
    <name evidence="7" type="ORF">F7R26_023875</name>
</gene>
<reference evidence="7 8" key="1">
    <citation type="submission" date="2020-10" db="EMBL/GenBank/DDBJ databases">
        <title>Complete genome sequence of Cupriavidus basilensis CCUG 49340T.</title>
        <authorList>
            <person name="Salva-Serra F."/>
            <person name="Donoso R.A."/>
            <person name="Cho K.H."/>
            <person name="Yoo J.A."/>
            <person name="Lee K."/>
            <person name="Yoon S.-H."/>
            <person name="Perez-Pantoja D."/>
            <person name="Moore E.R.B."/>
        </authorList>
    </citation>
    <scope>NUCLEOTIDE SEQUENCE [LARGE SCALE GENOMIC DNA]</scope>
    <source>
        <strain evidence="8">CCUG 49340</strain>
    </source>
</reference>
<keyword evidence="3" id="KW-1003">Cell membrane</keyword>
<keyword evidence="4" id="KW-0812">Transmembrane</keyword>
<dbReference type="RefSeq" id="WP_150984989.1">
    <property type="nucleotide sequence ID" value="NZ_CP062804.1"/>
</dbReference>
<dbReference type="GeneID" id="98403978"/>
<evidence type="ECO:0000256" key="2">
    <source>
        <dbReference type="ARBA" id="ARBA00007430"/>
    </source>
</evidence>
<dbReference type="InterPro" id="IPR050833">
    <property type="entry name" value="Poly_Biosynth_Transport"/>
</dbReference>
<sequence length="418" mass="43955">MARSLRNAFFLPLAGLHASSAAWVLGQQVLVRGLVAIKFLMVGRILGPSAVGIAAVALLAVAIAEALSDTGLPQAVVQDKQTPTPDQLSALWTALTCRGAGVALLLVALAPLLEAQFHLAGSLLLLQLAAALPLIRGLASPAYFVVTRDRGFQHIAGIEVAAAGTDCGVSLACAFAGAGAMSILIGLLAGESVKTALTWLSMRPRPPLRLRWAGIGHYVGFSRWIWAGSVVNLLLNQFDKVIVGKLLGPAQLGAYQMSSKLAQMLLADAGIAISQYLFPTFAARFRKQDGSDAVLLRRFVVIGGLGLAIVVLVLRLVAEPLFLLVLGPAWLGAVPLFRIFTINMAIGGLIAVLVAYLRAVGIPKAATHASVLQVCVLLATVPPATRYWGAQGIAWSMTAGLAVAAAWMLYQILKMRRV</sequence>
<dbReference type="Proteomes" id="UP000397656">
    <property type="component" value="Chromosome 2"/>
</dbReference>
<dbReference type="PANTHER" id="PTHR30250">
    <property type="entry name" value="PST FAMILY PREDICTED COLANIC ACID TRANSPORTER"/>
    <property type="match status" value="1"/>
</dbReference>
<dbReference type="EMBL" id="CP062804">
    <property type="protein sequence ID" value="QOT80485.1"/>
    <property type="molecule type" value="Genomic_DNA"/>
</dbReference>
<evidence type="ECO:0000256" key="3">
    <source>
        <dbReference type="ARBA" id="ARBA00022475"/>
    </source>
</evidence>
<comment type="subcellular location">
    <subcellularLocation>
        <location evidence="1">Cell membrane</location>
        <topology evidence="1">Multi-pass membrane protein</topology>
    </subcellularLocation>
</comment>
<dbReference type="AlphaFoldDB" id="A0A643FYC0"/>
<evidence type="ECO:0000256" key="4">
    <source>
        <dbReference type="ARBA" id="ARBA00022692"/>
    </source>
</evidence>
<name>A0A643FYC0_9BURK</name>
<protein>
    <submittedName>
        <fullName evidence="7">Oligosaccharide flippase family protein</fullName>
    </submittedName>
</protein>
<evidence type="ECO:0000313" key="7">
    <source>
        <dbReference type="EMBL" id="QOT80485.1"/>
    </source>
</evidence>